<comment type="caution">
    <text evidence="1">The sequence shown here is derived from an EMBL/GenBank/DDBJ whole genome shotgun (WGS) entry which is preliminary data.</text>
</comment>
<dbReference type="RefSeq" id="WP_146356918.1">
    <property type="nucleotide sequence ID" value="NZ_VOBR01000022.1"/>
</dbReference>
<accession>A0A563EM24</accession>
<dbReference type="EMBL" id="VOBR01000022">
    <property type="protein sequence ID" value="TWP48207.1"/>
    <property type="molecule type" value="Genomic_DNA"/>
</dbReference>
<dbReference type="PROSITE" id="PS00137">
    <property type="entry name" value="SUBTILASE_HIS"/>
    <property type="match status" value="1"/>
</dbReference>
<organism evidence="1 2">
    <name type="scientific">Lentzea tibetensis</name>
    <dbReference type="NCBI Taxonomy" id="2591470"/>
    <lineage>
        <taxon>Bacteria</taxon>
        <taxon>Bacillati</taxon>
        <taxon>Actinomycetota</taxon>
        <taxon>Actinomycetes</taxon>
        <taxon>Pseudonocardiales</taxon>
        <taxon>Pseudonocardiaceae</taxon>
        <taxon>Lentzea</taxon>
    </lineage>
</organism>
<dbReference type="AlphaFoldDB" id="A0A563EM24"/>
<gene>
    <name evidence="1" type="ORF">FKR81_29860</name>
</gene>
<protein>
    <submittedName>
        <fullName evidence="1">Sporulation protein</fullName>
    </submittedName>
</protein>
<evidence type="ECO:0000313" key="1">
    <source>
        <dbReference type="EMBL" id="TWP48207.1"/>
    </source>
</evidence>
<dbReference type="InterPro" id="IPR022398">
    <property type="entry name" value="Peptidase_S8_His-AS"/>
</dbReference>
<dbReference type="PANTHER" id="PTHR40053:SF1">
    <property type="entry name" value="SPORULATION-CONTROL PROTEIN SPO0M"/>
    <property type="match status" value="1"/>
</dbReference>
<keyword evidence="2" id="KW-1185">Reference proteome</keyword>
<dbReference type="Proteomes" id="UP000316639">
    <property type="component" value="Unassembled WGS sequence"/>
</dbReference>
<reference evidence="1 2" key="1">
    <citation type="submission" date="2019-07" db="EMBL/GenBank/DDBJ databases">
        <title>Lentzea xizangensis sp. nov., isolated from Qinghai-Tibetan Plateau Soils.</title>
        <authorList>
            <person name="Huang J."/>
        </authorList>
    </citation>
    <scope>NUCLEOTIDE SEQUENCE [LARGE SCALE GENOMIC DNA]</scope>
    <source>
        <strain evidence="1 2">FXJ1.1311</strain>
    </source>
</reference>
<name>A0A563EM24_9PSEU</name>
<dbReference type="PANTHER" id="PTHR40053">
    <property type="entry name" value="SPORULATION-CONTROL PROTEIN SPO0M"/>
    <property type="match status" value="1"/>
</dbReference>
<dbReference type="InterPro" id="IPR009776">
    <property type="entry name" value="Spore_0_M"/>
</dbReference>
<proteinExistence type="predicted"/>
<sequence length="307" mass="33055">MFKRMLRAFGVGGPTVDTVLTNPNVRPGELLTGEVRIAGGDHPADIDHVTLSLMTKVEVESGDNEYNTNREFAKVAVAQRVQVAPGQRLALPFQFPVPLETPLNVVMGTQLAGMQMGLRTELEVRGAVDPGDLDPVWVHALPSQERVLQAFAQLGFRFTKADNEQGRLHGVPQQLPFYQEIEFYPPQQFMGRVNQVELTFVATPQALYTILEADKRGGMFRAGGDSFGHFHMSHEQAMGSDWAGIINNWMSQISGRGGHGMHGGHGGHGVHGHGMGIAGIAAAGAAGVAGGMIMGEVFDEIGDFFGD</sequence>
<dbReference type="Pfam" id="PF07070">
    <property type="entry name" value="Spo0M"/>
    <property type="match status" value="1"/>
</dbReference>
<dbReference type="OrthoDB" id="3431481at2"/>
<evidence type="ECO:0000313" key="2">
    <source>
        <dbReference type="Proteomes" id="UP000316639"/>
    </source>
</evidence>